<gene>
    <name evidence="2" type="ORF">EmuJ_000026000</name>
</gene>
<dbReference type="SUPFAM" id="SSF47113">
    <property type="entry name" value="Histone-fold"/>
    <property type="match status" value="1"/>
</dbReference>
<organism evidence="2 3">
    <name type="scientific">Echinococcus multilocularis</name>
    <name type="common">Fox tapeworm</name>
    <dbReference type="NCBI Taxonomy" id="6211"/>
    <lineage>
        <taxon>Eukaryota</taxon>
        <taxon>Metazoa</taxon>
        <taxon>Spiralia</taxon>
        <taxon>Lophotrochozoa</taxon>
        <taxon>Platyhelminthes</taxon>
        <taxon>Cestoda</taxon>
        <taxon>Eucestoda</taxon>
        <taxon>Cyclophyllidea</taxon>
        <taxon>Taeniidae</taxon>
        <taxon>Echinococcus</taxon>
    </lineage>
</organism>
<dbReference type="Proteomes" id="UP000017246">
    <property type="component" value="Unassembled WGS sequence"/>
</dbReference>
<evidence type="ECO:0000256" key="1">
    <source>
        <dbReference type="SAM" id="MobiDB-lite"/>
    </source>
</evidence>
<proteinExistence type="predicted"/>
<evidence type="ECO:0000313" key="3">
    <source>
        <dbReference type="Proteomes" id="UP000017246"/>
    </source>
</evidence>
<dbReference type="InterPro" id="IPR009072">
    <property type="entry name" value="Histone-fold"/>
</dbReference>
<reference evidence="2" key="2">
    <citation type="submission" date="2015-11" db="EMBL/GenBank/DDBJ databases">
        <authorList>
            <person name="Zhang Y."/>
            <person name="Guo Z."/>
        </authorList>
    </citation>
    <scope>NUCLEOTIDE SEQUENCE</scope>
</reference>
<dbReference type="Gene3D" id="1.10.20.10">
    <property type="entry name" value="Histone, subunit A"/>
    <property type="match status" value="1"/>
</dbReference>
<name>A0A087VWW0_ECHMU</name>
<sequence>MASVGGRFLPAATSTPAHVSLDPRSNLDRSHGSARSRQKRERLPQHRIEIRTEVLVAATSAPSTADRNMRSINMSNPSNNCGNNNNALSSSNATGKKRRNVSRLIAAEIRYLQRTTDPLLRRASFARVVRSIAQRMDFENALEIRWQGHSTGLSSGGS</sequence>
<feature type="region of interest" description="Disordered" evidence="1">
    <location>
        <begin position="1"/>
        <end position="45"/>
    </location>
</feature>
<keyword evidence="3" id="KW-1185">Reference proteome</keyword>
<evidence type="ECO:0000313" key="2">
    <source>
        <dbReference type="EMBL" id="CDI96620.1"/>
    </source>
</evidence>
<accession>A0A087VWW0</accession>
<dbReference type="STRING" id="6211.A0A087VWW0"/>
<feature type="compositionally biased region" description="Low complexity" evidence="1">
    <location>
        <begin position="76"/>
        <end position="92"/>
    </location>
</feature>
<reference evidence="2" key="1">
    <citation type="journal article" date="2013" name="Nature">
        <title>The genomes of four tapeworm species reveal adaptations to parasitism.</title>
        <authorList>
            <person name="Tsai I.J."/>
            <person name="Zarowiecki M."/>
            <person name="Holroyd N."/>
            <person name="Garciarrubio A."/>
            <person name="Sanchez-Flores A."/>
            <person name="Brooks K.L."/>
            <person name="Tracey A."/>
            <person name="Bobes R.J."/>
            <person name="Fragoso G."/>
            <person name="Sciutto E."/>
            <person name="Aslett M."/>
            <person name="Beasley H."/>
            <person name="Bennett H.M."/>
            <person name="Cai J."/>
            <person name="Camicia F."/>
            <person name="Clark R."/>
            <person name="Cucher M."/>
            <person name="De Silva N."/>
            <person name="Day T.A."/>
            <person name="Deplazes P."/>
            <person name="Estrada K."/>
            <person name="Fernandez C."/>
            <person name="Holland P.W."/>
            <person name="Hou J."/>
            <person name="Hu S."/>
            <person name="Huckvale T."/>
            <person name="Hung S.S."/>
            <person name="Kamenetzky L."/>
            <person name="Keane J.A."/>
            <person name="Kiss F."/>
            <person name="Koziol U."/>
            <person name="Lambert O."/>
            <person name="Liu K."/>
            <person name="Luo X."/>
            <person name="Luo Y."/>
            <person name="Macchiaroli N."/>
            <person name="Nichol S."/>
            <person name="Paps J."/>
            <person name="Parkinson J."/>
            <person name="Pouchkina-Stantcheva N."/>
            <person name="Riddiford N."/>
            <person name="Rosenzvit M."/>
            <person name="Salinas G."/>
            <person name="Wasmuth J.D."/>
            <person name="Zamanian M."/>
            <person name="Zheng Y."/>
            <person name="Cai X."/>
            <person name="Soberon X."/>
            <person name="Olson P.D."/>
            <person name="Laclette J.P."/>
            <person name="Brehm K."/>
            <person name="Berriman M."/>
            <person name="Garciarrubio A."/>
            <person name="Bobes R.J."/>
            <person name="Fragoso G."/>
            <person name="Sanchez-Flores A."/>
            <person name="Estrada K."/>
            <person name="Cevallos M.A."/>
            <person name="Morett E."/>
            <person name="Gonzalez V."/>
            <person name="Portillo T."/>
            <person name="Ochoa-Leyva A."/>
            <person name="Jose M.V."/>
            <person name="Sciutto E."/>
            <person name="Landa A."/>
            <person name="Jimenez L."/>
            <person name="Valdes V."/>
            <person name="Carrero J.C."/>
            <person name="Larralde C."/>
            <person name="Morales-Montor J."/>
            <person name="Limon-Lason J."/>
            <person name="Soberon X."/>
            <person name="Laclette J.P."/>
        </authorList>
    </citation>
    <scope>NUCLEOTIDE SEQUENCE [LARGE SCALE GENOMIC DNA]</scope>
</reference>
<dbReference type="AlphaFoldDB" id="A0A087VWW0"/>
<dbReference type="OrthoDB" id="6267586at2759"/>
<dbReference type="EMBL" id="LN902364">
    <property type="protein sequence ID" value="CDI96620.1"/>
    <property type="molecule type" value="Genomic_DNA"/>
</dbReference>
<protein>
    <submittedName>
        <fullName evidence="2">Histone H3</fullName>
    </submittedName>
</protein>
<dbReference type="GO" id="GO:0046982">
    <property type="term" value="F:protein heterodimerization activity"/>
    <property type="evidence" value="ECO:0007669"/>
    <property type="project" value="InterPro"/>
</dbReference>
<feature type="region of interest" description="Disordered" evidence="1">
    <location>
        <begin position="76"/>
        <end position="95"/>
    </location>
</feature>